<accession>A0A231MYJ8</accession>
<dbReference type="EMBL" id="CP012621">
    <property type="protein sequence ID" value="ATG73952.1"/>
    <property type="molecule type" value="Genomic_DNA"/>
</dbReference>
<gene>
    <name evidence="1" type="ORF">AN401_08865</name>
</gene>
<dbReference type="Proteomes" id="UP000217763">
    <property type="component" value="Chromosome"/>
</dbReference>
<keyword evidence="2" id="KW-1185">Reference proteome</keyword>
<sequence>MDMVKVKLLSSYRDSNESVFDAGSGPRVVLFDELDTPAPLIPPRRSSQAGTIVIRLPDEWGE</sequence>
<name>A0A231MYJ8_9GAMM</name>
<dbReference type="AlphaFoldDB" id="A0A231MYJ8"/>
<reference evidence="2" key="1">
    <citation type="submission" date="2015-09" db="EMBL/GenBank/DDBJ databases">
        <authorList>
            <person name="Shao Z."/>
            <person name="Wang L."/>
        </authorList>
    </citation>
    <scope>NUCLEOTIDE SEQUENCE [LARGE SCALE GENOMIC DNA]</scope>
    <source>
        <strain evidence="2">F13-1</strain>
    </source>
</reference>
<protein>
    <submittedName>
        <fullName evidence="1">Uncharacterized protein</fullName>
    </submittedName>
</protein>
<evidence type="ECO:0000313" key="2">
    <source>
        <dbReference type="Proteomes" id="UP000217763"/>
    </source>
</evidence>
<evidence type="ECO:0000313" key="1">
    <source>
        <dbReference type="EMBL" id="ATG73952.1"/>
    </source>
</evidence>
<dbReference type="KEGG" id="zdf:AN401_08865"/>
<organism evidence="1 2">
    <name type="scientific">Zobellella denitrificans</name>
    <dbReference type="NCBI Taxonomy" id="347534"/>
    <lineage>
        <taxon>Bacteria</taxon>
        <taxon>Pseudomonadati</taxon>
        <taxon>Pseudomonadota</taxon>
        <taxon>Gammaproteobacteria</taxon>
        <taxon>Aeromonadales</taxon>
        <taxon>Aeromonadaceae</taxon>
        <taxon>Zobellella</taxon>
    </lineage>
</organism>
<proteinExistence type="predicted"/>